<dbReference type="NCBIfam" id="TIGR01730">
    <property type="entry name" value="RND_mfp"/>
    <property type="match status" value="1"/>
</dbReference>
<dbReference type="PANTHER" id="PTHR30469:SF33">
    <property type="entry name" value="SLR1207 PROTEIN"/>
    <property type="match status" value="1"/>
</dbReference>
<accession>A0A081BQB6</accession>
<evidence type="ECO:0000256" key="2">
    <source>
        <dbReference type="SAM" id="Coils"/>
    </source>
</evidence>
<dbReference type="PANTHER" id="PTHR30469">
    <property type="entry name" value="MULTIDRUG RESISTANCE PROTEIN MDTA"/>
    <property type="match status" value="1"/>
</dbReference>
<dbReference type="EMBL" id="DF820458">
    <property type="protein sequence ID" value="GAK52582.1"/>
    <property type="molecule type" value="Genomic_DNA"/>
</dbReference>
<dbReference type="InterPro" id="IPR006143">
    <property type="entry name" value="RND_pump_MFP"/>
</dbReference>
<dbReference type="STRING" id="1499966.U14_03834"/>
<dbReference type="Gene3D" id="6.20.50.140">
    <property type="match status" value="1"/>
</dbReference>
<dbReference type="GO" id="GO:0015562">
    <property type="term" value="F:efflux transmembrane transporter activity"/>
    <property type="evidence" value="ECO:0007669"/>
    <property type="project" value="TreeGrafter"/>
</dbReference>
<comment type="similarity">
    <text evidence="1">Belongs to the membrane fusion protein (MFP) (TC 8.A.1) family.</text>
</comment>
<dbReference type="Gene3D" id="2.40.30.170">
    <property type="match status" value="1"/>
</dbReference>
<evidence type="ECO:0000259" key="3">
    <source>
        <dbReference type="Pfam" id="PF25973"/>
    </source>
</evidence>
<protein>
    <submittedName>
        <fullName evidence="4">Methyl-accepting chemotaxis sensory transducer</fullName>
    </submittedName>
</protein>
<organism evidence="4">
    <name type="scientific">Candidatus Moduliflexus flocculans</name>
    <dbReference type="NCBI Taxonomy" id="1499966"/>
    <lineage>
        <taxon>Bacteria</taxon>
        <taxon>Candidatus Moduliflexota</taxon>
        <taxon>Candidatus Moduliflexia</taxon>
        <taxon>Candidatus Moduliflexales</taxon>
        <taxon>Candidatus Moduliflexaceae</taxon>
    </lineage>
</organism>
<evidence type="ECO:0000313" key="4">
    <source>
        <dbReference type="EMBL" id="GAK52582.1"/>
    </source>
</evidence>
<dbReference type="GO" id="GO:1990281">
    <property type="term" value="C:efflux pump complex"/>
    <property type="evidence" value="ECO:0007669"/>
    <property type="project" value="TreeGrafter"/>
</dbReference>
<gene>
    <name evidence="4" type="ORF">U14_03834</name>
</gene>
<keyword evidence="5" id="KW-1185">Reference proteome</keyword>
<dbReference type="Gene3D" id="2.40.50.100">
    <property type="match status" value="1"/>
</dbReference>
<dbReference type="Gene3D" id="1.10.287.470">
    <property type="entry name" value="Helix hairpin bin"/>
    <property type="match status" value="1"/>
</dbReference>
<sequence>MRKKYMFKKIFYTLLVLLFLALFVGTGWFLYQKSQKPPVIFSTSSPVMGNIEQVTVASGTIVPRKEVTIKPKISGIINEISVKAGDVVRKGDVLAKIRIVPNLVNLNEAENRLEKAKIQYDNAKVELQRQRRMLEQKLVPEKEFSRYELEFENANADLQAAQKNLTLLKEGVAKKESKENNTLVESTVAGTILNVPIKEGATVVETNSYNEGTTIAVVADMSSLVFEGTIDESDVGKLHEGMEINLTIGAIEKETFRATLEYIAPKGEKEANGSAVKFQIKAAVEPKEGVVIRAGYSANGKIVLARRENVLTLKEGLIQYDDEQKPFVEIETAPQQFEKRPIKIGLSDGINAEIVSGLSEKDHIKDAPVLPQKQG</sequence>
<dbReference type="InterPro" id="IPR058647">
    <property type="entry name" value="BSH_CzcB-like"/>
</dbReference>
<keyword evidence="2" id="KW-0175">Coiled coil</keyword>
<name>A0A081BQB6_9BACT</name>
<dbReference type="Pfam" id="PF25973">
    <property type="entry name" value="BSH_CzcB"/>
    <property type="match status" value="1"/>
</dbReference>
<proteinExistence type="inferred from homology"/>
<evidence type="ECO:0000256" key="1">
    <source>
        <dbReference type="ARBA" id="ARBA00009477"/>
    </source>
</evidence>
<dbReference type="HOGENOM" id="CLU_018816_14_1_0"/>
<reference evidence="4" key="1">
    <citation type="journal article" date="2015" name="PeerJ">
        <title>First genomic representation of candidate bacterial phylum KSB3 points to enhanced environmental sensing as a trigger of wastewater bulking.</title>
        <authorList>
            <person name="Sekiguchi Y."/>
            <person name="Ohashi A."/>
            <person name="Parks D.H."/>
            <person name="Yamauchi T."/>
            <person name="Tyson G.W."/>
            <person name="Hugenholtz P."/>
        </authorList>
    </citation>
    <scope>NUCLEOTIDE SEQUENCE [LARGE SCALE GENOMIC DNA]</scope>
</reference>
<dbReference type="Proteomes" id="UP000030700">
    <property type="component" value="Unassembled WGS sequence"/>
</dbReference>
<evidence type="ECO:0000313" key="5">
    <source>
        <dbReference type="Proteomes" id="UP000030700"/>
    </source>
</evidence>
<feature type="domain" description="CzcB-like barrel-sandwich hybrid" evidence="3">
    <location>
        <begin position="67"/>
        <end position="207"/>
    </location>
</feature>
<dbReference type="AlphaFoldDB" id="A0A081BQB6"/>
<dbReference type="SUPFAM" id="SSF111369">
    <property type="entry name" value="HlyD-like secretion proteins"/>
    <property type="match status" value="1"/>
</dbReference>
<feature type="coiled-coil region" evidence="2">
    <location>
        <begin position="106"/>
        <end position="178"/>
    </location>
</feature>